<dbReference type="PANTHER" id="PTHR43358:SF4">
    <property type="entry name" value="ALPHA_BETA HYDROLASE FOLD-1 DOMAIN-CONTAINING PROTEIN"/>
    <property type="match status" value="1"/>
</dbReference>
<dbReference type="SUPFAM" id="SSF53474">
    <property type="entry name" value="alpha/beta-Hydrolases"/>
    <property type="match status" value="1"/>
</dbReference>
<comment type="caution">
    <text evidence="3">The sequence shown here is derived from an EMBL/GenBank/DDBJ whole genome shotgun (WGS) entry which is preliminary data.</text>
</comment>
<dbReference type="Proteomes" id="UP000530060">
    <property type="component" value="Unassembled WGS sequence"/>
</dbReference>
<keyword evidence="3" id="KW-0378">Hydrolase</keyword>
<keyword evidence="4" id="KW-1185">Reference proteome</keyword>
<sequence>MKLPKYVTKILKILFAIFIIINSIAFFHAYKFTHFSNSQAEKTKSPEELSSLDKAKVVFFGVNNPKPKNKKFPSQNYQTIKLKSNKEIECWLIKIENSKGTVMLFHGYGGEKSQLIEKSDEFIKLGFSTMLVDFMGSGNSEGNQTTIGYKESEQVKTAFDYIKQAGEKNIFLFGTSMGAVAIMKSINDDRIKPKGIILECPFGSMYKTVLARFKRVNAPTFLIPRILLFWGGLQNGFWGFAHNPTTYAKSITCPTLLLYGEKDKSVSRKEIDEIYTNLKGSKKLTIYKNTGHENYLIKNKVEWIQNINEFLKKTIN</sequence>
<keyword evidence="1" id="KW-0812">Transmembrane</keyword>
<dbReference type="RefSeq" id="WP_180909462.1">
    <property type="nucleotide sequence ID" value="NZ_CAIJDP010000074.1"/>
</dbReference>
<feature type="domain" description="Serine aminopeptidase S33" evidence="2">
    <location>
        <begin position="97"/>
        <end position="216"/>
    </location>
</feature>
<dbReference type="GO" id="GO:0016787">
    <property type="term" value="F:hydrolase activity"/>
    <property type="evidence" value="ECO:0007669"/>
    <property type="project" value="UniProtKB-KW"/>
</dbReference>
<proteinExistence type="predicted"/>
<evidence type="ECO:0000259" key="2">
    <source>
        <dbReference type="Pfam" id="PF12146"/>
    </source>
</evidence>
<feature type="transmembrane region" description="Helical" evidence="1">
    <location>
        <begin position="12"/>
        <end position="30"/>
    </location>
</feature>
<evidence type="ECO:0000313" key="4">
    <source>
        <dbReference type="Proteomes" id="UP000530060"/>
    </source>
</evidence>
<evidence type="ECO:0000256" key="1">
    <source>
        <dbReference type="SAM" id="Phobius"/>
    </source>
</evidence>
<dbReference type="Pfam" id="PF12146">
    <property type="entry name" value="Hydrolase_4"/>
    <property type="match status" value="1"/>
</dbReference>
<dbReference type="InterPro" id="IPR052920">
    <property type="entry name" value="DNA-binding_regulatory"/>
</dbReference>
<dbReference type="InterPro" id="IPR029058">
    <property type="entry name" value="AB_hydrolase_fold"/>
</dbReference>
<organism evidence="3 4">
    <name type="scientific">Flavobacterium salmonis</name>
    <dbReference type="NCBI Taxonomy" id="2654844"/>
    <lineage>
        <taxon>Bacteria</taxon>
        <taxon>Pseudomonadati</taxon>
        <taxon>Bacteroidota</taxon>
        <taxon>Flavobacteriia</taxon>
        <taxon>Flavobacteriales</taxon>
        <taxon>Flavobacteriaceae</taxon>
        <taxon>Flavobacterium</taxon>
    </lineage>
</organism>
<dbReference type="InterPro" id="IPR022742">
    <property type="entry name" value="Hydrolase_4"/>
</dbReference>
<protein>
    <submittedName>
        <fullName evidence="3">Alpha/beta hydrolase</fullName>
    </submittedName>
</protein>
<accession>A0A6V6Z2M2</accession>
<gene>
    <name evidence="3" type="ORF">FLAT13_03056</name>
</gene>
<dbReference type="EMBL" id="CAIJDP010000074">
    <property type="protein sequence ID" value="CAD0005925.1"/>
    <property type="molecule type" value="Genomic_DNA"/>
</dbReference>
<dbReference type="AlphaFoldDB" id="A0A6V6Z2M2"/>
<name>A0A6V6Z2M2_9FLAO</name>
<dbReference type="PANTHER" id="PTHR43358">
    <property type="entry name" value="ALPHA/BETA-HYDROLASE"/>
    <property type="match status" value="1"/>
</dbReference>
<dbReference type="Gene3D" id="3.40.50.1820">
    <property type="entry name" value="alpha/beta hydrolase"/>
    <property type="match status" value="1"/>
</dbReference>
<reference evidence="3 4" key="1">
    <citation type="submission" date="2020-06" db="EMBL/GenBank/DDBJ databases">
        <authorList>
            <person name="Criscuolo A."/>
        </authorList>
    </citation>
    <scope>NUCLEOTIDE SEQUENCE [LARGE SCALE GENOMIC DNA]</scope>
    <source>
        <strain evidence="4">CIP 111411</strain>
    </source>
</reference>
<keyword evidence="1" id="KW-1133">Transmembrane helix</keyword>
<keyword evidence="1" id="KW-0472">Membrane</keyword>
<evidence type="ECO:0000313" key="3">
    <source>
        <dbReference type="EMBL" id="CAD0005925.1"/>
    </source>
</evidence>